<protein>
    <submittedName>
        <fullName evidence="1">Uncharacterized protein</fullName>
    </submittedName>
</protein>
<keyword evidence="2" id="KW-1185">Reference proteome</keyword>
<gene>
    <name evidence="1" type="ORF">GA0116948_11163</name>
</gene>
<evidence type="ECO:0000313" key="1">
    <source>
        <dbReference type="EMBL" id="SCC50115.1"/>
    </source>
</evidence>
<accession>A0A1C4F2Z9</accession>
<dbReference type="EMBL" id="FMAR01000011">
    <property type="protein sequence ID" value="SCC50115.1"/>
    <property type="molecule type" value="Genomic_DNA"/>
</dbReference>
<dbReference type="AlphaFoldDB" id="A0A1C4F2Z9"/>
<proteinExistence type="predicted"/>
<organism evidence="1 2">
    <name type="scientific">Chitinophaga costaii</name>
    <dbReference type="NCBI Taxonomy" id="1335309"/>
    <lineage>
        <taxon>Bacteria</taxon>
        <taxon>Pseudomonadati</taxon>
        <taxon>Bacteroidota</taxon>
        <taxon>Chitinophagia</taxon>
        <taxon>Chitinophagales</taxon>
        <taxon>Chitinophagaceae</taxon>
        <taxon>Chitinophaga</taxon>
    </lineage>
</organism>
<evidence type="ECO:0000313" key="2">
    <source>
        <dbReference type="Proteomes" id="UP000242818"/>
    </source>
</evidence>
<reference evidence="1 2" key="1">
    <citation type="submission" date="2016-08" db="EMBL/GenBank/DDBJ databases">
        <authorList>
            <person name="Seilhamer J.J."/>
        </authorList>
    </citation>
    <scope>NUCLEOTIDE SEQUENCE [LARGE SCALE GENOMIC DNA]</scope>
    <source>
        <strain evidence="1 2">A37T2</strain>
    </source>
</reference>
<name>A0A1C4F2Z9_9BACT</name>
<dbReference type="Proteomes" id="UP000242818">
    <property type="component" value="Unassembled WGS sequence"/>
</dbReference>
<sequence length="65" mass="6721">MMAQFYGLIYIGGISVLCLQVAHAHDGVVGLFLSTGTILSLGIKGGNACCIRVLGFSNIVVVTHA</sequence>